<dbReference type="EMBL" id="AB031228">
    <property type="protein sequence ID" value="BAA90878.1"/>
    <property type="molecule type" value="mRNA"/>
</dbReference>
<feature type="compositionally biased region" description="Polar residues" evidence="1">
    <location>
        <begin position="86"/>
        <end position="98"/>
    </location>
</feature>
<evidence type="ECO:0000256" key="1">
    <source>
        <dbReference type="SAM" id="MobiDB-lite"/>
    </source>
</evidence>
<accession>Q9LRI4</accession>
<name>Q9LRI4_PEA</name>
<feature type="compositionally biased region" description="Low complexity" evidence="1">
    <location>
        <begin position="61"/>
        <end position="75"/>
    </location>
</feature>
<protein>
    <submittedName>
        <fullName evidence="2">PsAD2</fullName>
    </submittedName>
</protein>
<organism evidence="2">
    <name type="scientific">Pisum sativum</name>
    <name type="common">Garden pea</name>
    <name type="synonym">Lathyrus oleraceus</name>
    <dbReference type="NCBI Taxonomy" id="3888"/>
    <lineage>
        <taxon>Eukaryota</taxon>
        <taxon>Viridiplantae</taxon>
        <taxon>Streptophyta</taxon>
        <taxon>Embryophyta</taxon>
        <taxon>Tracheophyta</taxon>
        <taxon>Spermatophyta</taxon>
        <taxon>Magnoliopsida</taxon>
        <taxon>eudicotyledons</taxon>
        <taxon>Gunneridae</taxon>
        <taxon>Pentapetalae</taxon>
        <taxon>rosids</taxon>
        <taxon>fabids</taxon>
        <taxon>Fabales</taxon>
        <taxon>Fabaceae</taxon>
        <taxon>Papilionoideae</taxon>
        <taxon>50 kb inversion clade</taxon>
        <taxon>NPAAA clade</taxon>
        <taxon>Hologalegina</taxon>
        <taxon>IRL clade</taxon>
        <taxon>Fabeae</taxon>
        <taxon>Lathyrus</taxon>
    </lineage>
</organism>
<reference evidence="2" key="1">
    <citation type="journal article" date="2000" name="Plant Cell Physiol.">
        <title>Two novel transcripts expressed in pea dormant axillary buds.</title>
        <authorList>
            <person name="Madoka Y."/>
            <person name="Mori H."/>
        </authorList>
    </citation>
    <scope>NUCLEOTIDE SEQUENCE</scope>
    <source>
        <tissue evidence="2">Dormant axillary bud</tissue>
    </source>
</reference>
<sequence length="98" mass="10480">MSSRVMKNLLAMLEAEEAEAPKYENYGTANAFNNRGGGNQDFSGARINSGANSGDRKKYRTTNNVGGRTVNNSGTFHGNGNGGYTEGNSDASTKNYKF</sequence>
<evidence type="ECO:0000313" key="2">
    <source>
        <dbReference type="EMBL" id="BAA90878.1"/>
    </source>
</evidence>
<dbReference type="AlphaFoldDB" id="Q9LRI4"/>
<proteinExistence type="evidence at transcript level"/>
<gene>
    <name evidence="2" type="primary">PsAD2</name>
</gene>
<dbReference type="Gramene" id="PSAT_LOCUS4783_t1">
    <property type="protein sequence ID" value="CAL5184290.1"/>
    <property type="gene ID" value="PSAT_LOCUS4783"/>
</dbReference>
<feature type="region of interest" description="Disordered" evidence="1">
    <location>
        <begin position="27"/>
        <end position="98"/>
    </location>
</feature>
<dbReference type="OrthoDB" id="1428804at2759"/>